<reference evidence="1 2" key="1">
    <citation type="journal article" date="2018" name="BMC Genomics">
        <title>Comparative genome analyses reveal sequence features reflecting distinct modes of host-adaptation between dicot and monocot powdery mildew.</title>
        <authorList>
            <person name="Wu Y."/>
            <person name="Ma X."/>
            <person name="Pan Z."/>
            <person name="Kale S.D."/>
            <person name="Song Y."/>
            <person name="King H."/>
            <person name="Zhang Q."/>
            <person name="Presley C."/>
            <person name="Deng X."/>
            <person name="Wei C.I."/>
            <person name="Xiao S."/>
        </authorList>
    </citation>
    <scope>NUCLEOTIDE SEQUENCE [LARGE SCALE GENOMIC DNA]</scope>
    <source>
        <strain evidence="1">UMSG1</strain>
    </source>
</reference>
<evidence type="ECO:0000313" key="2">
    <source>
        <dbReference type="Proteomes" id="UP000285326"/>
    </source>
</evidence>
<evidence type="ECO:0000313" key="1">
    <source>
        <dbReference type="EMBL" id="RKF84293.1"/>
    </source>
</evidence>
<dbReference type="Proteomes" id="UP000285326">
    <property type="component" value="Unassembled WGS sequence"/>
</dbReference>
<comment type="caution">
    <text evidence="1">The sequence shown here is derived from an EMBL/GenBank/DDBJ whole genome shotgun (WGS) entry which is preliminary data.</text>
</comment>
<sequence length="51" mass="5626">MAKTANILEVTAKLQDVGITANECGERKFLAFDTEKDEAVSSNDTLKRKPK</sequence>
<proteinExistence type="predicted"/>
<dbReference type="EMBL" id="MCBS01012368">
    <property type="protein sequence ID" value="RKF84293.1"/>
    <property type="molecule type" value="Genomic_DNA"/>
</dbReference>
<dbReference type="AlphaFoldDB" id="A0A420JBV5"/>
<protein>
    <submittedName>
        <fullName evidence="1">Uncharacterized protein</fullName>
    </submittedName>
</protein>
<name>A0A420JBV5_9PEZI</name>
<accession>A0A420JBV5</accession>
<organism evidence="1 2">
    <name type="scientific">Golovinomyces cichoracearum</name>
    <dbReference type="NCBI Taxonomy" id="62708"/>
    <lineage>
        <taxon>Eukaryota</taxon>
        <taxon>Fungi</taxon>
        <taxon>Dikarya</taxon>
        <taxon>Ascomycota</taxon>
        <taxon>Pezizomycotina</taxon>
        <taxon>Leotiomycetes</taxon>
        <taxon>Erysiphales</taxon>
        <taxon>Erysiphaceae</taxon>
        <taxon>Golovinomyces</taxon>
    </lineage>
</organism>
<gene>
    <name evidence="1" type="ORF">GcM1_123003</name>
</gene>